<feature type="compositionally biased region" description="Basic residues" evidence="1">
    <location>
        <begin position="15"/>
        <end position="37"/>
    </location>
</feature>
<feature type="compositionally biased region" description="Polar residues" evidence="1">
    <location>
        <begin position="429"/>
        <end position="438"/>
    </location>
</feature>
<feature type="compositionally biased region" description="Basic and acidic residues" evidence="1">
    <location>
        <begin position="439"/>
        <end position="449"/>
    </location>
</feature>
<sequence length="506" mass="56288">MYHYNRQSRSDGGSRHRRDRGGVGRQRHRSNQRGRSRSRSDHRYSSSNNNNNSGDRNDNNRIRDRSTIRQRYSTRSPSSSGQWRRNESHGGGSSGDRCQNNRRRYLSCSPSPSGRWRRDQSHGVNDSYYRHGSTSNGSNRCSRRGSRSYSSSSDDSCYRRGGTSNRRYRSPRRRRRGSRSLQSSDISPSRGGENATREAIAQSALHLRGGLNPALGLGLPGLTDAQGCGTESQQLIRAQQLIRNQQPSSFDQLMAQNKSPDGLKPTMPSIEQLLAQNKSPDDLKPTVLSTEQLLAQVNADYAINSRASTGQPYNLFESATNLDAMVGNDMVGNNQPRKPLGNASALNNLIQGSVQCFNHNGYGFISPADGSKDVFFHCNQISKVSIKSCLLGGDIVTFNKEFDSRRKKWYATNVTLSLPPKPLLEVGTNIPTTTSSNTGDEKKSEKQNYDGDDDDDGYSGDDENEIPSVESLTENRDKWGSLITAKCNSLKNDREKVEKKKTVVTM</sequence>
<gene>
    <name evidence="3" type="ORF">FRACYDRAFT_247875</name>
</gene>
<dbReference type="Proteomes" id="UP000095751">
    <property type="component" value="Unassembled WGS sequence"/>
</dbReference>
<reference evidence="3 4" key="1">
    <citation type="submission" date="2016-09" db="EMBL/GenBank/DDBJ databases">
        <title>Extensive genetic diversity and differential bi-allelic expression allows diatom success in the polar Southern Ocean.</title>
        <authorList>
            <consortium name="DOE Joint Genome Institute"/>
            <person name="Mock T."/>
            <person name="Otillar R.P."/>
            <person name="Strauss J."/>
            <person name="Dupont C."/>
            <person name="Frickenhaus S."/>
            <person name="Maumus F."/>
            <person name="Mcmullan M."/>
            <person name="Sanges R."/>
            <person name="Schmutz J."/>
            <person name="Toseland A."/>
            <person name="Valas R."/>
            <person name="Veluchamy A."/>
            <person name="Ward B.J."/>
            <person name="Allen A."/>
            <person name="Barry K."/>
            <person name="Falciatore A."/>
            <person name="Ferrante M."/>
            <person name="Fortunato A.E."/>
            <person name="Gloeckner G."/>
            <person name="Gruber A."/>
            <person name="Hipkin R."/>
            <person name="Janech M."/>
            <person name="Kroth P."/>
            <person name="Leese F."/>
            <person name="Lindquist E."/>
            <person name="Lyon B.R."/>
            <person name="Martin J."/>
            <person name="Mayer C."/>
            <person name="Parker M."/>
            <person name="Quesneville H."/>
            <person name="Raymond J."/>
            <person name="Uhlig C."/>
            <person name="Valentin K.U."/>
            <person name="Worden A.Z."/>
            <person name="Armbrust E.V."/>
            <person name="Bowler C."/>
            <person name="Green B."/>
            <person name="Moulton V."/>
            <person name="Van Oosterhout C."/>
            <person name="Grigoriev I."/>
        </authorList>
    </citation>
    <scope>NUCLEOTIDE SEQUENCE [LARGE SCALE GENOMIC DNA]</scope>
    <source>
        <strain evidence="3 4">CCMP1102</strain>
    </source>
</reference>
<feature type="compositionally biased region" description="Polar residues" evidence="1">
    <location>
        <begin position="69"/>
        <end position="83"/>
    </location>
</feature>
<feature type="domain" description="CSD" evidence="2">
    <location>
        <begin position="349"/>
        <end position="416"/>
    </location>
</feature>
<dbReference type="SMART" id="SM00357">
    <property type="entry name" value="CSP"/>
    <property type="match status" value="1"/>
</dbReference>
<dbReference type="GO" id="GO:0003676">
    <property type="term" value="F:nucleic acid binding"/>
    <property type="evidence" value="ECO:0007669"/>
    <property type="project" value="InterPro"/>
</dbReference>
<feature type="compositionally biased region" description="Basic residues" evidence="1">
    <location>
        <begin position="166"/>
        <end position="178"/>
    </location>
</feature>
<evidence type="ECO:0000259" key="2">
    <source>
        <dbReference type="PROSITE" id="PS51857"/>
    </source>
</evidence>
<dbReference type="Pfam" id="PF00313">
    <property type="entry name" value="CSD"/>
    <property type="match status" value="1"/>
</dbReference>
<feature type="compositionally biased region" description="Acidic residues" evidence="1">
    <location>
        <begin position="450"/>
        <end position="465"/>
    </location>
</feature>
<dbReference type="SUPFAM" id="SSF50249">
    <property type="entry name" value="Nucleic acid-binding proteins"/>
    <property type="match status" value="1"/>
</dbReference>
<evidence type="ECO:0000313" key="3">
    <source>
        <dbReference type="EMBL" id="OEU10260.1"/>
    </source>
</evidence>
<accession>A0A1E7EW55</accession>
<dbReference type="EMBL" id="KV784373">
    <property type="protein sequence ID" value="OEU10260.1"/>
    <property type="molecule type" value="Genomic_DNA"/>
</dbReference>
<dbReference type="InterPro" id="IPR011129">
    <property type="entry name" value="CSD"/>
</dbReference>
<feature type="compositionally biased region" description="Low complexity" evidence="1">
    <location>
        <begin position="147"/>
        <end position="165"/>
    </location>
</feature>
<dbReference type="Gene3D" id="2.40.50.140">
    <property type="entry name" value="Nucleic acid-binding proteins"/>
    <property type="match status" value="1"/>
</dbReference>
<feature type="compositionally biased region" description="Low complexity" evidence="1">
    <location>
        <begin position="45"/>
        <end position="54"/>
    </location>
</feature>
<feature type="region of interest" description="Disordered" evidence="1">
    <location>
        <begin position="424"/>
        <end position="473"/>
    </location>
</feature>
<keyword evidence="4" id="KW-1185">Reference proteome</keyword>
<feature type="compositionally biased region" description="Basic and acidic residues" evidence="1">
    <location>
        <begin position="55"/>
        <end position="67"/>
    </location>
</feature>
<dbReference type="InterPro" id="IPR012340">
    <property type="entry name" value="NA-bd_OB-fold"/>
</dbReference>
<organism evidence="3 4">
    <name type="scientific">Fragilariopsis cylindrus CCMP1102</name>
    <dbReference type="NCBI Taxonomy" id="635003"/>
    <lineage>
        <taxon>Eukaryota</taxon>
        <taxon>Sar</taxon>
        <taxon>Stramenopiles</taxon>
        <taxon>Ochrophyta</taxon>
        <taxon>Bacillariophyta</taxon>
        <taxon>Bacillariophyceae</taxon>
        <taxon>Bacillariophycidae</taxon>
        <taxon>Bacillariales</taxon>
        <taxon>Bacillariaceae</taxon>
        <taxon>Fragilariopsis</taxon>
    </lineage>
</organism>
<dbReference type="CDD" id="cd04458">
    <property type="entry name" value="CSP_CDS"/>
    <property type="match status" value="1"/>
</dbReference>
<evidence type="ECO:0000256" key="1">
    <source>
        <dbReference type="SAM" id="MobiDB-lite"/>
    </source>
</evidence>
<name>A0A1E7EW55_9STRA</name>
<dbReference type="AlphaFoldDB" id="A0A1E7EW55"/>
<proteinExistence type="predicted"/>
<evidence type="ECO:0000313" key="4">
    <source>
        <dbReference type="Proteomes" id="UP000095751"/>
    </source>
</evidence>
<protein>
    <recommendedName>
        <fullName evidence="2">CSD domain-containing protein</fullName>
    </recommendedName>
</protein>
<dbReference type="InterPro" id="IPR002059">
    <property type="entry name" value="CSP_DNA-bd"/>
</dbReference>
<feature type="region of interest" description="Disordered" evidence="1">
    <location>
        <begin position="1"/>
        <end position="196"/>
    </location>
</feature>
<dbReference type="PROSITE" id="PS51857">
    <property type="entry name" value="CSD_2"/>
    <property type="match status" value="1"/>
</dbReference>
<dbReference type="KEGG" id="fcy:FRACYDRAFT_247875"/>
<dbReference type="InParanoid" id="A0A1E7EW55"/>